<evidence type="ECO:0000313" key="3">
    <source>
        <dbReference type="EMBL" id="TLU73558.1"/>
    </source>
</evidence>
<keyword evidence="1" id="KW-0573">Peptidoglycan synthesis</keyword>
<dbReference type="EMBL" id="VCDI01000002">
    <property type="protein sequence ID" value="TLU73558.1"/>
    <property type="molecule type" value="Genomic_DNA"/>
</dbReference>
<dbReference type="GO" id="GO:0071555">
    <property type="term" value="P:cell wall organization"/>
    <property type="evidence" value="ECO:0007669"/>
    <property type="project" value="UniProtKB-UniRule"/>
</dbReference>
<dbReference type="PROSITE" id="PS52029">
    <property type="entry name" value="LD_TPASE"/>
    <property type="match status" value="1"/>
</dbReference>
<dbReference type="GO" id="GO:0008360">
    <property type="term" value="P:regulation of cell shape"/>
    <property type="evidence" value="ECO:0007669"/>
    <property type="project" value="UniProtKB-UniRule"/>
</dbReference>
<dbReference type="OrthoDB" id="9804204at2"/>
<dbReference type="Pfam" id="PF03734">
    <property type="entry name" value="YkuD"/>
    <property type="match status" value="1"/>
</dbReference>
<dbReference type="CDD" id="cd16913">
    <property type="entry name" value="YkuD_like"/>
    <property type="match status" value="1"/>
</dbReference>
<evidence type="ECO:0000313" key="4">
    <source>
        <dbReference type="Proteomes" id="UP000305654"/>
    </source>
</evidence>
<gene>
    <name evidence="3" type="ORF">FE263_05475</name>
</gene>
<feature type="active site" description="Nucleophile" evidence="1">
    <location>
        <position position="139"/>
    </location>
</feature>
<evidence type="ECO:0000256" key="1">
    <source>
        <dbReference type="PROSITE-ProRule" id="PRU01373"/>
    </source>
</evidence>
<dbReference type="Proteomes" id="UP000305654">
    <property type="component" value="Unassembled WGS sequence"/>
</dbReference>
<comment type="caution">
    <text evidence="3">The sequence shown here is derived from an EMBL/GenBank/DDBJ whole genome shotgun (WGS) entry which is preliminary data.</text>
</comment>
<accession>A0A5R9JGY1</accession>
<dbReference type="InterPro" id="IPR005490">
    <property type="entry name" value="LD_TPept_cat_dom"/>
</dbReference>
<organism evidence="3 4">
    <name type="scientific">Lichenicoccus roseus</name>
    <dbReference type="NCBI Taxonomy" id="2683649"/>
    <lineage>
        <taxon>Bacteria</taxon>
        <taxon>Pseudomonadati</taxon>
        <taxon>Pseudomonadota</taxon>
        <taxon>Alphaproteobacteria</taxon>
        <taxon>Acetobacterales</taxon>
        <taxon>Acetobacteraceae</taxon>
        <taxon>Lichenicoccus</taxon>
    </lineage>
</organism>
<sequence length="162" mass="17875">MLGRSAGVLEFGPRILRCVLGAGGVSLHKQEGDGTTPAGLHALRRVLYRADRIALPAGIRLPREPIAPDDGWCDDPTHRDYNRQVRLPHEARHERLWRDDGLYDLMAVLAYNDDPVQRGNGSAIFLHVARGDEAPTEGCVALAMPDLRWLLQNGMQAIEVPA</sequence>
<keyword evidence="1" id="KW-0133">Cell shape</keyword>
<feature type="active site" description="Proton donor/acceptor" evidence="1">
    <location>
        <position position="127"/>
    </location>
</feature>
<comment type="pathway">
    <text evidence="1">Cell wall biogenesis; peptidoglycan biosynthesis.</text>
</comment>
<evidence type="ECO:0000259" key="2">
    <source>
        <dbReference type="PROSITE" id="PS52029"/>
    </source>
</evidence>
<dbReference type="GO" id="GO:0016740">
    <property type="term" value="F:transferase activity"/>
    <property type="evidence" value="ECO:0007669"/>
    <property type="project" value="InterPro"/>
</dbReference>
<dbReference type="GO" id="GO:0009252">
    <property type="term" value="P:peptidoglycan biosynthetic process"/>
    <property type="evidence" value="ECO:0007669"/>
    <property type="project" value="UniProtKB-KW"/>
</dbReference>
<feature type="domain" description="L,D-TPase catalytic" evidence="2">
    <location>
        <begin position="1"/>
        <end position="162"/>
    </location>
</feature>
<dbReference type="AlphaFoldDB" id="A0A5R9JGY1"/>
<proteinExistence type="predicted"/>
<dbReference type="PANTHER" id="PTHR38589">
    <property type="entry name" value="BLR0621 PROTEIN"/>
    <property type="match status" value="1"/>
</dbReference>
<dbReference type="PANTHER" id="PTHR38589:SF1">
    <property type="entry name" value="BLR0621 PROTEIN"/>
    <property type="match status" value="1"/>
</dbReference>
<reference evidence="3 4" key="1">
    <citation type="submission" date="2019-05" db="EMBL/GenBank/DDBJ databases">
        <authorList>
            <person name="Pankratov T."/>
            <person name="Grouzdev D."/>
        </authorList>
    </citation>
    <scope>NUCLEOTIDE SEQUENCE [LARGE SCALE GENOMIC DNA]</scope>
    <source>
        <strain evidence="3 4">KEBCLARHB70R</strain>
    </source>
</reference>
<name>A0A5R9JGY1_9PROT</name>
<keyword evidence="1" id="KW-0961">Cell wall biogenesis/degradation</keyword>
<protein>
    <recommendedName>
        <fullName evidence="2">L,D-TPase catalytic domain-containing protein</fullName>
    </recommendedName>
</protein>
<keyword evidence="4" id="KW-1185">Reference proteome</keyword>